<feature type="compositionally biased region" description="Basic and acidic residues" evidence="2">
    <location>
        <begin position="94"/>
        <end position="106"/>
    </location>
</feature>
<keyword evidence="4" id="KW-1185">Reference proteome</keyword>
<name>A0ABQ5AX37_9ASTR</name>
<dbReference type="Proteomes" id="UP001151760">
    <property type="component" value="Unassembled WGS sequence"/>
</dbReference>
<comment type="caution">
    <text evidence="3">The sequence shown here is derived from an EMBL/GenBank/DDBJ whole genome shotgun (WGS) entry which is preliminary data.</text>
</comment>
<gene>
    <name evidence="3" type="ORF">Tco_0840270</name>
</gene>
<reference evidence="3" key="2">
    <citation type="submission" date="2022-01" db="EMBL/GenBank/DDBJ databases">
        <authorList>
            <person name="Yamashiro T."/>
            <person name="Shiraishi A."/>
            <person name="Satake H."/>
            <person name="Nakayama K."/>
        </authorList>
    </citation>
    <scope>NUCLEOTIDE SEQUENCE</scope>
</reference>
<evidence type="ECO:0000313" key="3">
    <source>
        <dbReference type="EMBL" id="GJT05808.1"/>
    </source>
</evidence>
<accession>A0ABQ5AX37</accession>
<dbReference type="EMBL" id="BQNB010012616">
    <property type="protein sequence ID" value="GJT05808.1"/>
    <property type="molecule type" value="Genomic_DNA"/>
</dbReference>
<organism evidence="3 4">
    <name type="scientific">Tanacetum coccineum</name>
    <dbReference type="NCBI Taxonomy" id="301880"/>
    <lineage>
        <taxon>Eukaryota</taxon>
        <taxon>Viridiplantae</taxon>
        <taxon>Streptophyta</taxon>
        <taxon>Embryophyta</taxon>
        <taxon>Tracheophyta</taxon>
        <taxon>Spermatophyta</taxon>
        <taxon>Magnoliopsida</taxon>
        <taxon>eudicotyledons</taxon>
        <taxon>Gunneridae</taxon>
        <taxon>Pentapetalae</taxon>
        <taxon>asterids</taxon>
        <taxon>campanulids</taxon>
        <taxon>Asterales</taxon>
        <taxon>Asteraceae</taxon>
        <taxon>Asteroideae</taxon>
        <taxon>Anthemideae</taxon>
        <taxon>Anthemidinae</taxon>
        <taxon>Tanacetum</taxon>
    </lineage>
</organism>
<protein>
    <submittedName>
        <fullName evidence="3">Uncharacterized protein</fullName>
    </submittedName>
</protein>
<proteinExistence type="predicted"/>
<feature type="compositionally biased region" description="Low complexity" evidence="2">
    <location>
        <begin position="77"/>
        <end position="93"/>
    </location>
</feature>
<keyword evidence="1" id="KW-0175">Coiled coil</keyword>
<evidence type="ECO:0000256" key="1">
    <source>
        <dbReference type="SAM" id="Coils"/>
    </source>
</evidence>
<feature type="coiled-coil region" evidence="1">
    <location>
        <begin position="173"/>
        <end position="211"/>
    </location>
</feature>
<evidence type="ECO:0000313" key="4">
    <source>
        <dbReference type="Proteomes" id="UP001151760"/>
    </source>
</evidence>
<sequence>MDACLVTKDATLEACLVTERITMDDNLVVKESTVDSTSLEQLDECNYSMEKIDMVSSCFDSKEQHMQLQASLVIMKSSGTESENNSSESTFSRSENENRSSDKESSSSEGNDANADISPSYNSDNVTENNSNIIFYIPNMDPDRDKEEHDYVAYEQQCAFFASLINNLKYDVEKSNKVNREALKNELEKKNQEFLKQIADLNNRLRKAGQTDQTL</sequence>
<feature type="region of interest" description="Disordered" evidence="2">
    <location>
        <begin position="77"/>
        <end position="125"/>
    </location>
</feature>
<reference evidence="3" key="1">
    <citation type="journal article" date="2022" name="Int. J. Mol. Sci.">
        <title>Draft Genome of Tanacetum Coccineum: Genomic Comparison of Closely Related Tanacetum-Family Plants.</title>
        <authorList>
            <person name="Yamashiro T."/>
            <person name="Shiraishi A."/>
            <person name="Nakayama K."/>
            <person name="Satake H."/>
        </authorList>
    </citation>
    <scope>NUCLEOTIDE SEQUENCE</scope>
</reference>
<evidence type="ECO:0000256" key="2">
    <source>
        <dbReference type="SAM" id="MobiDB-lite"/>
    </source>
</evidence>